<feature type="transmembrane region" description="Helical" evidence="13">
    <location>
        <begin position="6"/>
        <end position="29"/>
    </location>
</feature>
<evidence type="ECO:0000256" key="10">
    <source>
        <dbReference type="ARBA" id="ARBA00023128"/>
    </source>
</evidence>
<evidence type="ECO:0000256" key="12">
    <source>
        <dbReference type="RuleBase" id="RU003661"/>
    </source>
</evidence>
<evidence type="ECO:0000256" key="4">
    <source>
        <dbReference type="ARBA" id="ARBA00022448"/>
    </source>
</evidence>
<comment type="subunit">
    <text evidence="3">F-type ATPases have 2 components, CF(1) - the catalytic core - and CF(0) - the membrane proton channel.</text>
</comment>
<dbReference type="GO" id="GO:0015986">
    <property type="term" value="P:proton motive force-driven ATP synthesis"/>
    <property type="evidence" value="ECO:0007669"/>
    <property type="project" value="InterPro"/>
</dbReference>
<evidence type="ECO:0000256" key="8">
    <source>
        <dbReference type="ARBA" id="ARBA00022989"/>
    </source>
</evidence>
<evidence type="ECO:0000313" key="14">
    <source>
        <dbReference type="EMBL" id="AFQ62299.1"/>
    </source>
</evidence>
<dbReference type="GO" id="GO:0031966">
    <property type="term" value="C:mitochondrial membrane"/>
    <property type="evidence" value="ECO:0007669"/>
    <property type="project" value="UniProtKB-SubCell"/>
</dbReference>
<accession>S4SUU8</accession>
<evidence type="ECO:0000256" key="3">
    <source>
        <dbReference type="ARBA" id="ARBA00011291"/>
    </source>
</evidence>
<evidence type="ECO:0000256" key="7">
    <source>
        <dbReference type="ARBA" id="ARBA00022781"/>
    </source>
</evidence>
<comment type="similarity">
    <text evidence="2 12">Belongs to the ATPase protein 8 family.</text>
</comment>
<dbReference type="Pfam" id="PF00895">
    <property type="entry name" value="ATP-synt_8"/>
    <property type="match status" value="1"/>
</dbReference>
<name>S4SUU8_9SCAR</name>
<protein>
    <recommendedName>
        <fullName evidence="12">ATP synthase complex subunit 8</fullName>
    </recommendedName>
</protein>
<reference evidence="14" key="1">
    <citation type="submission" date="2012-07" db="EMBL/GenBank/DDBJ databases">
        <title>Mitogenomics of the Coleoptera under dense taxon sampling.</title>
        <authorList>
            <person name="Timmermans M.J.T.N."/>
            <person name="Lim J."/>
            <person name="Dodsworth S."/>
            <person name="Haran J."/>
            <person name="Ahrens D."/>
            <person name="Bocak L."/>
            <person name="London A."/>
            <person name="Xia W."/>
            <person name="Culverwell L."/>
            <person name="Vogler A.P."/>
        </authorList>
    </citation>
    <scope>NUCLEOTIDE SEQUENCE</scope>
</reference>
<keyword evidence="11 13" id="KW-0472">Membrane</keyword>
<keyword evidence="5 12" id="KW-0138">CF(0)</keyword>
<gene>
    <name evidence="14" type="primary">ATP8</name>
</gene>
<organism evidence="14">
    <name type="scientific">Cheironitis sp. MJTNT-2012</name>
    <dbReference type="NCBI Taxonomy" id="2558026"/>
    <lineage>
        <taxon>Eukaryota</taxon>
        <taxon>Metazoa</taxon>
        <taxon>Ecdysozoa</taxon>
        <taxon>Arthropoda</taxon>
        <taxon>Hexapoda</taxon>
        <taxon>Insecta</taxon>
        <taxon>Pterygota</taxon>
        <taxon>Neoptera</taxon>
        <taxon>Endopterygota</taxon>
        <taxon>Coleoptera</taxon>
        <taxon>Polyphaga</taxon>
        <taxon>Scarabaeiformia</taxon>
        <taxon>Scarabaeidae</taxon>
        <taxon>Scarabaeinae</taxon>
        <taxon>Scarabaeinae incertae sedis</taxon>
        <taxon>Cheironitis</taxon>
    </lineage>
</organism>
<evidence type="ECO:0000256" key="2">
    <source>
        <dbReference type="ARBA" id="ARBA00008892"/>
    </source>
</evidence>
<keyword evidence="10 12" id="KW-0496">Mitochondrion</keyword>
<keyword evidence="8 13" id="KW-1133">Transmembrane helix</keyword>
<dbReference type="InterPro" id="IPR001421">
    <property type="entry name" value="ATP8_metazoa"/>
</dbReference>
<comment type="subcellular location">
    <subcellularLocation>
        <location evidence="1 12">Mitochondrion membrane</location>
        <topology evidence="1 12">Single-pass membrane protein</topology>
    </subcellularLocation>
</comment>
<dbReference type="AlphaFoldDB" id="S4SUU8"/>
<evidence type="ECO:0000256" key="9">
    <source>
        <dbReference type="ARBA" id="ARBA00023065"/>
    </source>
</evidence>
<evidence type="ECO:0000256" key="13">
    <source>
        <dbReference type="SAM" id="Phobius"/>
    </source>
</evidence>
<geneLocation type="mitochondrion" evidence="14"/>
<evidence type="ECO:0000256" key="1">
    <source>
        <dbReference type="ARBA" id="ARBA00004304"/>
    </source>
</evidence>
<evidence type="ECO:0000256" key="5">
    <source>
        <dbReference type="ARBA" id="ARBA00022547"/>
    </source>
</evidence>
<keyword evidence="9 12" id="KW-0406">Ion transport</keyword>
<evidence type="ECO:0000256" key="11">
    <source>
        <dbReference type="ARBA" id="ARBA00023136"/>
    </source>
</evidence>
<dbReference type="GO" id="GO:0015078">
    <property type="term" value="F:proton transmembrane transporter activity"/>
    <property type="evidence" value="ECO:0007669"/>
    <property type="project" value="InterPro"/>
</dbReference>
<proteinExistence type="inferred from homology"/>
<evidence type="ECO:0000256" key="6">
    <source>
        <dbReference type="ARBA" id="ARBA00022692"/>
    </source>
</evidence>
<dbReference type="EMBL" id="JX313679">
    <property type="protein sequence ID" value="AFQ62299.1"/>
    <property type="molecule type" value="Genomic_DNA"/>
</dbReference>
<sequence>MPQMSPLSWLLLFIMFLIAFLIFNVLNYFSFLYPVKSKATFTKKHKINWKW</sequence>
<keyword evidence="7 12" id="KW-0375">Hydrogen ion transport</keyword>
<keyword evidence="4 12" id="KW-0813">Transport</keyword>
<keyword evidence="6 12" id="KW-0812">Transmembrane</keyword>
<dbReference type="GO" id="GO:0045259">
    <property type="term" value="C:proton-transporting ATP synthase complex"/>
    <property type="evidence" value="ECO:0007669"/>
    <property type="project" value="UniProtKB-KW"/>
</dbReference>